<comment type="caution">
    <text evidence="2">The sequence shown here is derived from an EMBL/GenBank/DDBJ whole genome shotgun (WGS) entry which is preliminary data.</text>
</comment>
<reference evidence="2" key="1">
    <citation type="journal article" date="2014" name="Int. J. Syst. Evol. Microbiol.">
        <title>Complete genome sequence of Corynebacterium casei LMG S-19264T (=DSM 44701T), isolated from a smear-ripened cheese.</title>
        <authorList>
            <consortium name="US DOE Joint Genome Institute (JGI-PGF)"/>
            <person name="Walter F."/>
            <person name="Albersmeier A."/>
            <person name="Kalinowski J."/>
            <person name="Ruckert C."/>
        </authorList>
    </citation>
    <scope>NUCLEOTIDE SEQUENCE</scope>
    <source>
        <strain evidence="2">CGMCC 1.16134</strain>
    </source>
</reference>
<keyword evidence="3" id="KW-1185">Reference proteome</keyword>
<protein>
    <recommendedName>
        <fullName evidence="1">YhfM-like domain-containing protein</fullName>
    </recommendedName>
</protein>
<dbReference type="Pfam" id="PF26353">
    <property type="entry name" value="YhfM"/>
    <property type="match status" value="1"/>
</dbReference>
<feature type="domain" description="YhfM-like" evidence="1">
    <location>
        <begin position="37"/>
        <end position="127"/>
    </location>
</feature>
<dbReference type="AlphaFoldDB" id="A0A917FDS1"/>
<organism evidence="2 3">
    <name type="scientific">Paenibacillus albidus</name>
    <dbReference type="NCBI Taxonomy" id="2041023"/>
    <lineage>
        <taxon>Bacteria</taxon>
        <taxon>Bacillati</taxon>
        <taxon>Bacillota</taxon>
        <taxon>Bacilli</taxon>
        <taxon>Bacillales</taxon>
        <taxon>Paenibacillaceae</taxon>
        <taxon>Paenibacillus</taxon>
    </lineage>
</organism>
<dbReference type="RefSeq" id="WP_189023673.1">
    <property type="nucleotide sequence ID" value="NZ_BMKR01000005.1"/>
</dbReference>
<reference evidence="2" key="2">
    <citation type="submission" date="2020-09" db="EMBL/GenBank/DDBJ databases">
        <authorList>
            <person name="Sun Q."/>
            <person name="Zhou Y."/>
        </authorList>
    </citation>
    <scope>NUCLEOTIDE SEQUENCE</scope>
    <source>
        <strain evidence="2">CGMCC 1.16134</strain>
    </source>
</reference>
<dbReference type="InterPro" id="IPR058780">
    <property type="entry name" value="YhfM-like_dom"/>
</dbReference>
<dbReference type="Proteomes" id="UP000637643">
    <property type="component" value="Unassembled WGS sequence"/>
</dbReference>
<dbReference type="EMBL" id="BMKR01000005">
    <property type="protein sequence ID" value="GGF71700.1"/>
    <property type="molecule type" value="Genomic_DNA"/>
</dbReference>
<evidence type="ECO:0000313" key="2">
    <source>
        <dbReference type="EMBL" id="GGF71700.1"/>
    </source>
</evidence>
<evidence type="ECO:0000313" key="3">
    <source>
        <dbReference type="Proteomes" id="UP000637643"/>
    </source>
</evidence>
<accession>A0A917FDS1</accession>
<sequence>MPVLLAAVLSGCQNDYGYINARWVEEIDLTPNPQLEKALENKAITEASYIQAFADAMNKGTRINGDLDYAADYDMLLIYGDGYTQEYDLALGQERGNEGLLVAAFDSTSKGYSIPAKNADKLRGILYGRSAYPIP</sequence>
<name>A0A917FDS1_9BACL</name>
<proteinExistence type="predicted"/>
<evidence type="ECO:0000259" key="1">
    <source>
        <dbReference type="Pfam" id="PF26353"/>
    </source>
</evidence>
<gene>
    <name evidence="2" type="ORF">GCM10010912_16070</name>
</gene>